<dbReference type="PANTHER" id="PTHR21340:SF7">
    <property type="entry name" value="NUDIX HYDROLASE DOMAIN-CONTAINING PROTEIN"/>
    <property type="match status" value="1"/>
</dbReference>
<dbReference type="InterPro" id="IPR015797">
    <property type="entry name" value="NUDIX_hydrolase-like_dom_sf"/>
</dbReference>
<dbReference type="GO" id="GO:0006754">
    <property type="term" value="P:ATP biosynthetic process"/>
    <property type="evidence" value="ECO:0007669"/>
    <property type="project" value="TreeGrafter"/>
</dbReference>
<feature type="domain" description="Nudix hydrolase" evidence="2">
    <location>
        <begin position="10"/>
        <end position="159"/>
    </location>
</feature>
<accession>A0A3G8JTL4</accession>
<proteinExistence type="predicted"/>
<dbReference type="CDD" id="cd04662">
    <property type="entry name" value="NUDIX_Hydrolase"/>
    <property type="match status" value="1"/>
</dbReference>
<evidence type="ECO:0000313" key="3">
    <source>
        <dbReference type="EMBL" id="AZG48494.1"/>
    </source>
</evidence>
<dbReference type="Proteomes" id="UP000271469">
    <property type="component" value="Chromosome"/>
</dbReference>
<evidence type="ECO:0000259" key="2">
    <source>
        <dbReference type="PROSITE" id="PS51462"/>
    </source>
</evidence>
<organism evidence="3 4">
    <name type="scientific">Gordonia insulae</name>
    <dbReference type="NCBI Taxonomy" id="2420509"/>
    <lineage>
        <taxon>Bacteria</taxon>
        <taxon>Bacillati</taxon>
        <taxon>Actinomycetota</taxon>
        <taxon>Actinomycetes</taxon>
        <taxon>Mycobacteriales</taxon>
        <taxon>Gordoniaceae</taxon>
        <taxon>Gordonia</taxon>
    </lineage>
</organism>
<sequence length="167" mass="18175">MHNGRMAQRTTRRSAGLLLFRRREQGIEVLIAHPGGPLWARKDDGAWSIPKGLLEPGEDAEATARREFAEEIGTPPPAGPIVELGDVTLASGKVVTGFAIEGDLDTTTVASNMFEMVWPPKSGRLQSFPEIDRAEWVHPDVARVKLNPAQAEFVDRLVVAVEAADQA</sequence>
<protein>
    <recommendedName>
        <fullName evidence="2">Nudix hydrolase domain-containing protein</fullName>
    </recommendedName>
</protein>
<dbReference type="GO" id="GO:0004081">
    <property type="term" value="F:bis(5'-nucleosyl)-tetraphosphatase (asymmetrical) activity"/>
    <property type="evidence" value="ECO:0007669"/>
    <property type="project" value="TreeGrafter"/>
</dbReference>
<dbReference type="SUPFAM" id="SSF55811">
    <property type="entry name" value="Nudix"/>
    <property type="match status" value="1"/>
</dbReference>
<dbReference type="InterPro" id="IPR051325">
    <property type="entry name" value="Nudix_hydrolase_domain"/>
</dbReference>
<reference evidence="3 4" key="1">
    <citation type="submission" date="2018-11" db="EMBL/GenBank/DDBJ databases">
        <title>Gordonia insulae sp. nov., isolated from an island soil.</title>
        <authorList>
            <person name="Kim Y.S."/>
            <person name="Kim S.B."/>
        </authorList>
    </citation>
    <scope>NUCLEOTIDE SEQUENCE [LARGE SCALE GENOMIC DNA]</scope>
    <source>
        <strain evidence="3 4">MMS17-SY073</strain>
    </source>
</reference>
<dbReference type="PROSITE" id="PS00893">
    <property type="entry name" value="NUDIX_BOX"/>
    <property type="match status" value="1"/>
</dbReference>
<dbReference type="InterPro" id="IPR000086">
    <property type="entry name" value="NUDIX_hydrolase_dom"/>
</dbReference>
<dbReference type="InterPro" id="IPR020084">
    <property type="entry name" value="NUDIX_hydrolase_CS"/>
</dbReference>
<dbReference type="EMBL" id="CP033972">
    <property type="protein sequence ID" value="AZG48494.1"/>
    <property type="molecule type" value="Genomic_DNA"/>
</dbReference>
<dbReference type="Pfam" id="PF00293">
    <property type="entry name" value="NUDIX"/>
    <property type="match status" value="1"/>
</dbReference>
<gene>
    <name evidence="3" type="ORF">D7316_05111</name>
</gene>
<evidence type="ECO:0000256" key="1">
    <source>
        <dbReference type="ARBA" id="ARBA00022801"/>
    </source>
</evidence>
<dbReference type="AlphaFoldDB" id="A0A3G8JTL4"/>
<dbReference type="KEGG" id="gom:D7316_05111"/>
<keyword evidence="4" id="KW-1185">Reference proteome</keyword>
<keyword evidence="1" id="KW-0378">Hydrolase</keyword>
<dbReference type="PROSITE" id="PS51462">
    <property type="entry name" value="NUDIX"/>
    <property type="match status" value="1"/>
</dbReference>
<name>A0A3G8JTL4_9ACTN</name>
<dbReference type="GO" id="GO:0006167">
    <property type="term" value="P:AMP biosynthetic process"/>
    <property type="evidence" value="ECO:0007669"/>
    <property type="project" value="TreeGrafter"/>
</dbReference>
<evidence type="ECO:0000313" key="4">
    <source>
        <dbReference type="Proteomes" id="UP000271469"/>
    </source>
</evidence>
<dbReference type="Gene3D" id="3.90.79.10">
    <property type="entry name" value="Nucleoside Triphosphate Pyrophosphohydrolase"/>
    <property type="match status" value="1"/>
</dbReference>
<dbReference type="PANTHER" id="PTHR21340">
    <property type="entry name" value="DIADENOSINE 5,5-P1,P4-TETRAPHOSPHATE PYROPHOSPHOHYDROLASE MUTT"/>
    <property type="match status" value="1"/>
</dbReference>